<feature type="signal peptide" evidence="1">
    <location>
        <begin position="1"/>
        <end position="16"/>
    </location>
</feature>
<proteinExistence type="predicted"/>
<dbReference type="PANTHER" id="PTHR11008:SF41">
    <property type="entry name" value="RE70318P"/>
    <property type="match status" value="1"/>
</dbReference>
<evidence type="ECO:0000256" key="1">
    <source>
        <dbReference type="SAM" id="SignalP"/>
    </source>
</evidence>
<dbReference type="Pfam" id="PF06585">
    <property type="entry name" value="JHBP"/>
    <property type="match status" value="1"/>
</dbReference>
<protein>
    <submittedName>
        <fullName evidence="2">Uncharacterized protein</fullName>
    </submittedName>
</protein>
<evidence type="ECO:0000313" key="3">
    <source>
        <dbReference type="Proteomes" id="UP001153712"/>
    </source>
</evidence>
<organism evidence="2 3">
    <name type="scientific">Phyllotreta striolata</name>
    <name type="common">Striped flea beetle</name>
    <name type="synonym">Crioceris striolata</name>
    <dbReference type="NCBI Taxonomy" id="444603"/>
    <lineage>
        <taxon>Eukaryota</taxon>
        <taxon>Metazoa</taxon>
        <taxon>Ecdysozoa</taxon>
        <taxon>Arthropoda</taxon>
        <taxon>Hexapoda</taxon>
        <taxon>Insecta</taxon>
        <taxon>Pterygota</taxon>
        <taxon>Neoptera</taxon>
        <taxon>Endopterygota</taxon>
        <taxon>Coleoptera</taxon>
        <taxon>Polyphaga</taxon>
        <taxon>Cucujiformia</taxon>
        <taxon>Chrysomeloidea</taxon>
        <taxon>Chrysomelidae</taxon>
        <taxon>Galerucinae</taxon>
        <taxon>Alticini</taxon>
        <taxon>Phyllotreta</taxon>
    </lineage>
</organism>
<evidence type="ECO:0000313" key="2">
    <source>
        <dbReference type="EMBL" id="CAG9857541.1"/>
    </source>
</evidence>
<keyword evidence="1" id="KW-0732">Signal</keyword>
<dbReference type="OrthoDB" id="8196554at2759"/>
<dbReference type="SMART" id="SM00700">
    <property type="entry name" value="JHBP"/>
    <property type="match status" value="1"/>
</dbReference>
<dbReference type="EMBL" id="OU900107">
    <property type="protein sequence ID" value="CAG9857541.1"/>
    <property type="molecule type" value="Genomic_DNA"/>
</dbReference>
<dbReference type="GO" id="GO:0005615">
    <property type="term" value="C:extracellular space"/>
    <property type="evidence" value="ECO:0007669"/>
    <property type="project" value="TreeGrafter"/>
</dbReference>
<keyword evidence="3" id="KW-1185">Reference proteome</keyword>
<dbReference type="Proteomes" id="UP001153712">
    <property type="component" value="Chromosome 14"/>
</dbReference>
<accession>A0A9N9TP01</accession>
<name>A0A9N9TP01_PHYSR</name>
<gene>
    <name evidence="2" type="ORF">PHYEVI_LOCUS3946</name>
</gene>
<dbReference type="InterPro" id="IPR010562">
    <property type="entry name" value="Haemolymph_juvenile_hormone-bd"/>
</dbReference>
<reference evidence="2" key="1">
    <citation type="submission" date="2022-01" db="EMBL/GenBank/DDBJ databases">
        <authorList>
            <person name="King R."/>
        </authorList>
    </citation>
    <scope>NUCLEOTIDE SEQUENCE</scope>
</reference>
<dbReference type="AlphaFoldDB" id="A0A9N9TP01"/>
<sequence>MRVPALLCACLALAQCRVLTKSELFERIKCDRTDPAFDGCLLDAVRASLPDWMDGVPDLGIPPLDPLVLDSFRFDPVANPAVNFTLNLRNVRVTGLRGLIVDGLKVDPNNMSGRVKVRLPHIEMVSDYDVKGRFGMMEVDDSGHLEGEFDDIKIAAKGNLKPYKQDDGRTYLKVNKLRLDITMGNANMKVASKNKDFQSTIDMGLELFNRNAAQMLGRANAMFGEQAAMYAKRMADEVLSKLPLPDQML</sequence>
<dbReference type="InterPro" id="IPR038606">
    <property type="entry name" value="To_sf"/>
</dbReference>
<feature type="chain" id="PRO_5040197287" evidence="1">
    <location>
        <begin position="17"/>
        <end position="249"/>
    </location>
</feature>
<dbReference type="PANTHER" id="PTHR11008">
    <property type="entry name" value="PROTEIN TAKEOUT-LIKE PROTEIN"/>
    <property type="match status" value="1"/>
</dbReference>
<dbReference type="Gene3D" id="3.15.10.30">
    <property type="entry name" value="Haemolymph juvenile hormone binding protein"/>
    <property type="match status" value="1"/>
</dbReference>